<feature type="binding site" evidence="18">
    <location>
        <position position="7"/>
    </location>
    <ligand>
        <name>substrate</name>
    </ligand>
</feature>
<proteinExistence type="predicted"/>
<evidence type="ECO:0000256" key="15">
    <source>
        <dbReference type="ARBA" id="ARBA00026073"/>
    </source>
</evidence>
<feature type="binding site" evidence="18">
    <location>
        <position position="155"/>
    </location>
    <ligand>
        <name>substrate</name>
    </ligand>
</feature>
<comment type="cofactor">
    <cofactor evidence="1 20">
        <name>Mn(2+)</name>
        <dbReference type="ChEBI" id="CHEBI:29035"/>
    </cofactor>
</comment>
<evidence type="ECO:0000256" key="14">
    <source>
        <dbReference type="ARBA" id="ARBA00025483"/>
    </source>
</evidence>
<evidence type="ECO:0000256" key="4">
    <source>
        <dbReference type="ARBA" id="ARBA00022679"/>
    </source>
</evidence>
<evidence type="ECO:0000256" key="1">
    <source>
        <dbReference type="ARBA" id="ARBA00001936"/>
    </source>
</evidence>
<dbReference type="RefSeq" id="WP_055038521.1">
    <property type="nucleotide sequence ID" value="NZ_AP014854.2"/>
</dbReference>
<evidence type="ECO:0000256" key="7">
    <source>
        <dbReference type="ARBA" id="ARBA00022722"/>
    </source>
</evidence>
<feature type="binding site" evidence="19">
    <location>
        <position position="7"/>
    </location>
    <ligand>
        <name>a divalent metal cation</name>
        <dbReference type="ChEBI" id="CHEBI:60240"/>
        <label>1</label>
        <note>catalytic</note>
    </ligand>
</feature>
<keyword evidence="7 20" id="KW-0540">Nuclease</keyword>
<evidence type="ECO:0000256" key="2">
    <source>
        <dbReference type="ARBA" id="ARBA00012417"/>
    </source>
</evidence>
<dbReference type="CDD" id="cd06131">
    <property type="entry name" value="DNA_pol_III_epsilon_Ecoli_like"/>
    <property type="match status" value="1"/>
</dbReference>
<dbReference type="Pfam" id="PF00929">
    <property type="entry name" value="RNase_T"/>
    <property type="match status" value="1"/>
</dbReference>
<evidence type="ECO:0000256" key="5">
    <source>
        <dbReference type="ARBA" id="ARBA00022695"/>
    </source>
</evidence>
<dbReference type="Gene3D" id="3.30.420.10">
    <property type="entry name" value="Ribonuclease H-like superfamily/Ribonuclease H"/>
    <property type="match status" value="1"/>
</dbReference>
<dbReference type="Proteomes" id="UP000065734">
    <property type="component" value="Chromosome I"/>
</dbReference>
<feature type="binding site" evidence="18">
    <location>
        <position position="9"/>
    </location>
    <ligand>
        <name>substrate</name>
    </ligand>
</feature>
<evidence type="ECO:0000256" key="11">
    <source>
        <dbReference type="ARBA" id="ARBA00022842"/>
    </source>
</evidence>
<comment type="function">
    <text evidence="14 20">DNA polymerase III is a complex, multichain enzyme responsible for most of the replicative synthesis in bacteria. The epsilon subunit contain the editing function and is a proofreading 3'-5' exonuclease.</text>
</comment>
<dbReference type="GO" id="GO:0005829">
    <property type="term" value="C:cytosol"/>
    <property type="evidence" value="ECO:0007669"/>
    <property type="project" value="TreeGrafter"/>
</dbReference>
<dbReference type="InterPro" id="IPR006309">
    <property type="entry name" value="DnaQ_proteo"/>
</dbReference>
<keyword evidence="8 19" id="KW-0479">Metal-binding</keyword>
<evidence type="ECO:0000256" key="12">
    <source>
        <dbReference type="ARBA" id="ARBA00022932"/>
    </source>
</evidence>
<evidence type="ECO:0000256" key="17">
    <source>
        <dbReference type="PIRSR" id="PIRSR606309-1"/>
    </source>
</evidence>
<keyword evidence="11 19" id="KW-0460">Magnesium</keyword>
<dbReference type="EMBL" id="AP014854">
    <property type="protein sequence ID" value="BAR98973.1"/>
    <property type="molecule type" value="Genomic_DNA"/>
</dbReference>
<dbReference type="EMBL" id="LN907867">
    <property type="protein sequence ID" value="CUU43701.1"/>
    <property type="molecule type" value="Genomic_DNA"/>
</dbReference>
<dbReference type="NCBIfam" id="NF004316">
    <property type="entry name" value="PRK05711.1"/>
    <property type="match status" value="1"/>
</dbReference>
<evidence type="ECO:0000256" key="16">
    <source>
        <dbReference type="ARBA" id="ARBA00049244"/>
    </source>
</evidence>
<evidence type="ECO:0000256" key="9">
    <source>
        <dbReference type="ARBA" id="ARBA00022801"/>
    </source>
</evidence>
<feature type="binding site" evidence="19">
    <location>
        <position position="155"/>
    </location>
    <ligand>
        <name>a divalent metal cation</name>
        <dbReference type="ChEBI" id="CHEBI:60240"/>
        <label>1</label>
        <note>catalytic</note>
    </ligand>
</feature>
<dbReference type="GO" id="GO:0003887">
    <property type="term" value="F:DNA-directed DNA polymerase activity"/>
    <property type="evidence" value="ECO:0007669"/>
    <property type="project" value="UniProtKB-KW"/>
</dbReference>
<accession>A0A0H5BPA1</accession>
<evidence type="ECO:0000313" key="23">
    <source>
        <dbReference type="EMBL" id="CUU43701.1"/>
    </source>
</evidence>
<dbReference type="InterPro" id="IPR013520">
    <property type="entry name" value="Ribonucl_H"/>
</dbReference>
<comment type="subunit">
    <text evidence="15 20">DNA polymerase III contains a core (composed of alpha, epsilon and theta chains) that associates with a tau subunit. This core dimerizes to form the POLIII' complex. PolIII' associates with the gamma complex (composed of gamma, delta, delta', psi and chi chains) and with the beta chain to form the complete DNA polymerase III complex.</text>
</comment>
<keyword evidence="9 20" id="KW-0378">Hydrolase</keyword>
<keyword evidence="12 20" id="KW-0239">DNA-directed DNA polymerase</keyword>
<evidence type="ECO:0000259" key="21">
    <source>
        <dbReference type="SMART" id="SM00479"/>
    </source>
</evidence>
<dbReference type="GO" id="GO:0008408">
    <property type="term" value="F:3'-5' exonuclease activity"/>
    <property type="evidence" value="ECO:0007669"/>
    <property type="project" value="TreeGrafter"/>
</dbReference>
<feature type="binding site" evidence="18">
    <location>
        <position position="57"/>
    </location>
    <ligand>
        <name>substrate</name>
    </ligand>
</feature>
<reference evidence="23" key="2">
    <citation type="submission" date="2015-11" db="EMBL/GenBank/DDBJ databases">
        <authorList>
            <person name="Zhang Y."/>
            <person name="Guo Z."/>
        </authorList>
    </citation>
    <scope>NUCLEOTIDE SEQUENCE</scope>
    <source>
        <strain evidence="23">1</strain>
    </source>
</reference>
<keyword evidence="5 20" id="KW-0548">Nucleotidyltransferase</keyword>
<evidence type="ECO:0000256" key="8">
    <source>
        <dbReference type="ARBA" id="ARBA00022723"/>
    </source>
</evidence>
<evidence type="ECO:0000256" key="10">
    <source>
        <dbReference type="ARBA" id="ARBA00022839"/>
    </source>
</evidence>
<keyword evidence="24" id="KW-1185">Reference proteome</keyword>
<keyword evidence="10 20" id="KW-0269">Exonuclease</keyword>
<dbReference type="GO" id="GO:0046872">
    <property type="term" value="F:metal ion binding"/>
    <property type="evidence" value="ECO:0007669"/>
    <property type="project" value="UniProtKB-KW"/>
</dbReference>
<organism evidence="23 24">
    <name type="scientific">Blastochloris viridis</name>
    <name type="common">Rhodopseudomonas viridis</name>
    <dbReference type="NCBI Taxonomy" id="1079"/>
    <lineage>
        <taxon>Bacteria</taxon>
        <taxon>Pseudomonadati</taxon>
        <taxon>Pseudomonadota</taxon>
        <taxon>Alphaproteobacteria</taxon>
        <taxon>Hyphomicrobiales</taxon>
        <taxon>Blastochloridaceae</taxon>
        <taxon>Blastochloris</taxon>
    </lineage>
</organism>
<dbReference type="InterPro" id="IPR006054">
    <property type="entry name" value="DnaQ"/>
</dbReference>
<dbReference type="STRING" id="1079.BVIR_3283"/>
<keyword evidence="4 20" id="KW-0808">Transferase</keyword>
<dbReference type="KEGG" id="bvr:BVIR_3283"/>
<feature type="domain" description="Exonuclease" evidence="21">
    <location>
        <begin position="2"/>
        <end position="172"/>
    </location>
</feature>
<comment type="cofactor">
    <cofactor evidence="19">
        <name>Mg(2+)</name>
        <dbReference type="ChEBI" id="CHEBI:18420"/>
    </cofactor>
    <cofactor evidence="19">
        <name>Mn(2+)</name>
        <dbReference type="ChEBI" id="CHEBI:29035"/>
    </cofactor>
    <text evidence="19">Binds 2 divalent metal cations. Magnesium or manganese.</text>
</comment>
<dbReference type="NCBIfam" id="TIGR00573">
    <property type="entry name" value="dnaq"/>
    <property type="match status" value="1"/>
</dbReference>
<reference evidence="22" key="1">
    <citation type="journal article" date="2015" name="Genome Announc.">
        <title>Complete Genome Sequence of the Bacteriochlorophyll b-Producing Photosynthetic Bacterium Blastochloris viridis.</title>
        <authorList>
            <person name="Tsukatani Y."/>
            <person name="Hirose Y."/>
            <person name="Harada J."/>
            <person name="Misawa N."/>
            <person name="Mori K."/>
            <person name="Inoue K."/>
            <person name="Tamiaki H."/>
        </authorList>
    </citation>
    <scope>NUCLEOTIDE SEQUENCE [LARGE SCALE GENOMIC DNA]</scope>
    <source>
        <strain evidence="22">DSM 133</strain>
    </source>
</reference>
<evidence type="ECO:0000256" key="3">
    <source>
        <dbReference type="ARBA" id="ARBA00020352"/>
    </source>
</evidence>
<evidence type="ECO:0000313" key="24">
    <source>
        <dbReference type="Proteomes" id="UP000065734"/>
    </source>
</evidence>
<feature type="active site" description="Proton acceptor" evidence="17">
    <location>
        <position position="150"/>
    </location>
</feature>
<evidence type="ECO:0000256" key="18">
    <source>
        <dbReference type="PIRSR" id="PIRSR606309-2"/>
    </source>
</evidence>
<dbReference type="SMART" id="SM00479">
    <property type="entry name" value="EXOIII"/>
    <property type="match status" value="1"/>
</dbReference>
<evidence type="ECO:0000256" key="13">
    <source>
        <dbReference type="ARBA" id="ARBA00023211"/>
    </source>
</evidence>
<dbReference type="NCBIfam" id="TIGR01406">
    <property type="entry name" value="dnaQ_proteo"/>
    <property type="match status" value="1"/>
</dbReference>
<sequence>MREIVFDTETTGLDPLTGDRLVEIGCVELENRWPTGRTFHRYVNPERDVPQGAVAVHGLTADFLKDKPRFAEVADAFLEFIADSHLVAHNAAFDMGFLDAELRRLGRPLIGRERVVDTVMLARRRFPGGSNTLDALCTRFGIDNSNRVKHGALLDAELLAEVYVELVEARQAHLGLEVRSAARLRAEVRTVRTRPAPLPLRLTTAEVEAHHAFIATLGGAAVWTLYEDDLADTTMVAPGAAAPKA</sequence>
<dbReference type="FunFam" id="3.30.420.10:FF:000012">
    <property type="entry name" value="DNA polymerase III subunit epsilon"/>
    <property type="match status" value="1"/>
</dbReference>
<dbReference type="InterPro" id="IPR012337">
    <property type="entry name" value="RNaseH-like_sf"/>
</dbReference>
<gene>
    <name evidence="23" type="primary">dnaQ_1</name>
    <name evidence="20" type="synonym">dnaQ</name>
    <name evidence="22" type="ORF">BV133_1380</name>
    <name evidence="23" type="ORF">BVIRIDIS_27270</name>
</gene>
<dbReference type="GO" id="GO:0045004">
    <property type="term" value="P:DNA replication proofreading"/>
    <property type="evidence" value="ECO:0007669"/>
    <property type="project" value="TreeGrafter"/>
</dbReference>
<dbReference type="SUPFAM" id="SSF53098">
    <property type="entry name" value="Ribonuclease H-like"/>
    <property type="match status" value="1"/>
</dbReference>
<evidence type="ECO:0000256" key="20">
    <source>
        <dbReference type="RuleBase" id="RU364087"/>
    </source>
</evidence>
<dbReference type="InterPro" id="IPR036397">
    <property type="entry name" value="RNaseH_sf"/>
</dbReference>
<feature type="binding site" evidence="19">
    <location>
        <position position="9"/>
    </location>
    <ligand>
        <name>a divalent metal cation</name>
        <dbReference type="ChEBI" id="CHEBI:60240"/>
        <label>1</label>
        <note>catalytic</note>
    </ligand>
</feature>
<dbReference type="OrthoDB" id="9804290at2"/>
<keyword evidence="13 19" id="KW-0464">Manganese</keyword>
<evidence type="ECO:0000256" key="19">
    <source>
        <dbReference type="PIRSR" id="PIRSR606309-3"/>
    </source>
</evidence>
<dbReference type="GO" id="GO:0003677">
    <property type="term" value="F:DNA binding"/>
    <property type="evidence" value="ECO:0007669"/>
    <property type="project" value="InterPro"/>
</dbReference>
<comment type="catalytic activity">
    <reaction evidence="16 20">
        <text>DNA(n) + a 2'-deoxyribonucleoside 5'-triphosphate = DNA(n+1) + diphosphate</text>
        <dbReference type="Rhea" id="RHEA:22508"/>
        <dbReference type="Rhea" id="RHEA-COMP:17339"/>
        <dbReference type="Rhea" id="RHEA-COMP:17340"/>
        <dbReference type="ChEBI" id="CHEBI:33019"/>
        <dbReference type="ChEBI" id="CHEBI:61560"/>
        <dbReference type="ChEBI" id="CHEBI:173112"/>
        <dbReference type="EC" id="2.7.7.7"/>
    </reaction>
</comment>
<dbReference type="EC" id="2.7.7.7" evidence="2 20"/>
<protein>
    <recommendedName>
        <fullName evidence="3 20">DNA polymerase III subunit epsilon</fullName>
        <ecNumber evidence="2 20">2.7.7.7</ecNumber>
    </recommendedName>
</protein>
<dbReference type="AlphaFoldDB" id="A0A0H5BPA1"/>
<evidence type="ECO:0000313" key="22">
    <source>
        <dbReference type="EMBL" id="BAR98973.1"/>
    </source>
</evidence>
<evidence type="ECO:0000256" key="6">
    <source>
        <dbReference type="ARBA" id="ARBA00022705"/>
    </source>
</evidence>
<keyword evidence="6 20" id="KW-0235">DNA replication</keyword>
<dbReference type="PATRIC" id="fig|1079.6.peg.3449"/>
<name>A0A0H5BPA1_BLAVI</name>
<reference evidence="24" key="3">
    <citation type="journal article" date="2016" name="Genome Announc.">
        <title>Revised genome sequence of the purple photosynthetic bacterium Blastochloris viridis.</title>
        <authorList>
            <person name="Liu L.N."/>
            <person name="Faulkner M."/>
            <person name="Liu X."/>
            <person name="Huang F."/>
            <person name="Darby A.C."/>
            <person name="Hall N."/>
        </authorList>
    </citation>
    <scope>NUCLEOTIDE SEQUENCE [LARGE SCALE GENOMIC DNA]</scope>
    <source>
        <strain evidence="24">ATCC 19567 / DSM 133 / F</strain>
    </source>
</reference>
<dbReference type="PANTHER" id="PTHR30231">
    <property type="entry name" value="DNA POLYMERASE III SUBUNIT EPSILON"/>
    <property type="match status" value="1"/>
</dbReference>
<dbReference type="PANTHER" id="PTHR30231:SF41">
    <property type="entry name" value="DNA POLYMERASE III SUBUNIT EPSILON"/>
    <property type="match status" value="1"/>
</dbReference>